<name>A0ABN6H6A0_9BACT</name>
<dbReference type="PANTHER" id="PTHR34472">
    <property type="entry name" value="SULFUR CARRIER PROTEIN THIS"/>
    <property type="match status" value="1"/>
</dbReference>
<dbReference type="NCBIfam" id="TIGR01683">
    <property type="entry name" value="thiS"/>
    <property type="match status" value="1"/>
</dbReference>
<keyword evidence="2" id="KW-1185">Reference proteome</keyword>
<dbReference type="Pfam" id="PF02597">
    <property type="entry name" value="ThiS"/>
    <property type="match status" value="1"/>
</dbReference>
<sequence length="67" mass="6998">MTVTLNGGSRAFEPDSISLEALLGELDLGGKPVVVELNREPVLPSDYATTTIRDGDSLEIVRIAAGG</sequence>
<reference evidence="1 2" key="1">
    <citation type="submission" date="2021-06" db="EMBL/GenBank/DDBJ databases">
        <title>Complete genome of Haloferula helveola possessing various polysaccharide degrading enzymes.</title>
        <authorList>
            <person name="Takami H."/>
            <person name="Huang C."/>
            <person name="Hamasaki K."/>
        </authorList>
    </citation>
    <scope>NUCLEOTIDE SEQUENCE [LARGE SCALE GENOMIC DNA]</scope>
    <source>
        <strain evidence="1 2">CN-1</strain>
    </source>
</reference>
<dbReference type="RefSeq" id="WP_338685668.1">
    <property type="nucleotide sequence ID" value="NZ_AP024702.1"/>
</dbReference>
<dbReference type="Gene3D" id="3.10.20.30">
    <property type="match status" value="1"/>
</dbReference>
<proteinExistence type="predicted"/>
<dbReference type="Proteomes" id="UP001374893">
    <property type="component" value="Chromosome"/>
</dbReference>
<dbReference type="InterPro" id="IPR003749">
    <property type="entry name" value="ThiS/MoaD-like"/>
</dbReference>
<dbReference type="PANTHER" id="PTHR34472:SF1">
    <property type="entry name" value="SULFUR CARRIER PROTEIN THIS"/>
    <property type="match status" value="1"/>
</dbReference>
<organism evidence="1 2">
    <name type="scientific">Haloferula helveola</name>
    <dbReference type="NCBI Taxonomy" id="490095"/>
    <lineage>
        <taxon>Bacteria</taxon>
        <taxon>Pseudomonadati</taxon>
        <taxon>Verrucomicrobiota</taxon>
        <taxon>Verrucomicrobiia</taxon>
        <taxon>Verrucomicrobiales</taxon>
        <taxon>Verrucomicrobiaceae</taxon>
        <taxon>Haloferula</taxon>
    </lineage>
</organism>
<dbReference type="InterPro" id="IPR016155">
    <property type="entry name" value="Mopterin_synth/thiamin_S_b"/>
</dbReference>
<evidence type="ECO:0000313" key="1">
    <source>
        <dbReference type="EMBL" id="BCX49185.1"/>
    </source>
</evidence>
<evidence type="ECO:0000313" key="2">
    <source>
        <dbReference type="Proteomes" id="UP001374893"/>
    </source>
</evidence>
<dbReference type="SUPFAM" id="SSF54285">
    <property type="entry name" value="MoaD/ThiS"/>
    <property type="match status" value="1"/>
</dbReference>
<gene>
    <name evidence="1" type="ORF">HAHE_30930</name>
</gene>
<dbReference type="InterPro" id="IPR010035">
    <property type="entry name" value="Thi_S"/>
</dbReference>
<dbReference type="InterPro" id="IPR012675">
    <property type="entry name" value="Beta-grasp_dom_sf"/>
</dbReference>
<dbReference type="CDD" id="cd00565">
    <property type="entry name" value="Ubl_ThiS"/>
    <property type="match status" value="1"/>
</dbReference>
<dbReference type="EMBL" id="AP024702">
    <property type="protein sequence ID" value="BCX49185.1"/>
    <property type="molecule type" value="Genomic_DNA"/>
</dbReference>
<protein>
    <submittedName>
        <fullName evidence="1">Thiamine biosynthesis protein thiS</fullName>
    </submittedName>
</protein>
<accession>A0ABN6H6A0</accession>